<dbReference type="PANTHER" id="PTHR24114:SF2">
    <property type="entry name" value="F-BOX DOMAIN-CONTAINING PROTEIN-RELATED"/>
    <property type="match status" value="1"/>
</dbReference>
<dbReference type="InterPro" id="IPR032675">
    <property type="entry name" value="LRR_dom_sf"/>
</dbReference>
<dbReference type="Proteomes" id="UP000187209">
    <property type="component" value="Unassembled WGS sequence"/>
</dbReference>
<gene>
    <name evidence="1" type="ORF">SteCoe_3249</name>
</gene>
<accession>A0A1R2CXE9</accession>
<dbReference type="EMBL" id="MPUH01000038">
    <property type="protein sequence ID" value="OMJ93685.1"/>
    <property type="molecule type" value="Genomic_DNA"/>
</dbReference>
<keyword evidence="2" id="KW-1185">Reference proteome</keyword>
<dbReference type="Pfam" id="PF13516">
    <property type="entry name" value="LRR_6"/>
    <property type="match status" value="4"/>
</dbReference>
<sequence length="766" mass="88873">MVNNNGLENAIDLHFFSIGDSYAHAFSEGLKHFKSLESLNLRSNRLSEKGAYMILSNLDNHPVRYLSLNDNILGERSFDCILSIIRSPKPYLKHLNLENTRISAGNVVALAGALGINHSLTFLSLAKNNLNIGPCKALKEMLRCNDTLKKLDLHWNCIRGEGAALIFEGLTDNRYLKALDLSWNSIGCSKDFSFMDRISENLSKQTYLKHLDLSHNYISPSECEILQKGLENNHTLLGLHVVGNSCYVDSKGFLIVDLDRKPEEGHFFKRIIEPQQHMRTSRMNCWICEGWKEVTFIWKMKFAHGDPVFLHLECDNYQPELMFYEKDTFSLTRAVPQGQIRFFFSHFSEATVSKEYKTESKKVPYEFEVTFWEGCTVPLKMVIFNTLNSEKDPQHYSQIFEAKPRIKSMVYIPPEEELERIPWSIPISLFKDYRFIDQTLLSDCFEFDWNISRLPGLIKIPLQQSQIKEFLHEHYENIYYAYKTLSSLGGSEIFSIGSNVLTDFLNECKLIDDLFGPSDIGVNWNACITPKEKGQIYNPGNALVRYEFLEILVRIANDRYVRNKICGNILDATRKMFLDYLIPIMKTYDTSIWRNGEYLCEDVDLVFKAHKIILDQVYKKYSGKKTLPGQKVFMCMEEFRDFCRDARLENERCTAREIDLAFSLAMMCQVDELHKKRHIEMSYVEFLEAFARVCATAGSAKKYLKNEKDQIKDLYMSVSVSKVHQIIEDVMPNLLRLCPQSLRESFVFPTAETYKKMMYRKSTKNS</sequence>
<name>A0A1R2CXE9_9CILI</name>
<dbReference type="InterPro" id="IPR001611">
    <property type="entry name" value="Leu-rich_rpt"/>
</dbReference>
<protein>
    <submittedName>
        <fullName evidence="1">Uncharacterized protein</fullName>
    </submittedName>
</protein>
<organism evidence="1 2">
    <name type="scientific">Stentor coeruleus</name>
    <dbReference type="NCBI Taxonomy" id="5963"/>
    <lineage>
        <taxon>Eukaryota</taxon>
        <taxon>Sar</taxon>
        <taxon>Alveolata</taxon>
        <taxon>Ciliophora</taxon>
        <taxon>Postciliodesmatophora</taxon>
        <taxon>Heterotrichea</taxon>
        <taxon>Heterotrichida</taxon>
        <taxon>Stentoridae</taxon>
        <taxon>Stentor</taxon>
    </lineage>
</organism>
<dbReference type="AlphaFoldDB" id="A0A1R2CXE9"/>
<evidence type="ECO:0000313" key="2">
    <source>
        <dbReference type="Proteomes" id="UP000187209"/>
    </source>
</evidence>
<proteinExistence type="predicted"/>
<reference evidence="1 2" key="1">
    <citation type="submission" date="2016-11" db="EMBL/GenBank/DDBJ databases">
        <title>The macronuclear genome of Stentor coeruleus: a giant cell with tiny introns.</title>
        <authorList>
            <person name="Slabodnick M."/>
            <person name="Ruby J.G."/>
            <person name="Reiff S.B."/>
            <person name="Swart E.C."/>
            <person name="Gosai S."/>
            <person name="Prabakaran S."/>
            <person name="Witkowska E."/>
            <person name="Larue G.E."/>
            <person name="Fisher S."/>
            <person name="Freeman R.M."/>
            <person name="Gunawardena J."/>
            <person name="Chu W."/>
            <person name="Stover N.A."/>
            <person name="Gregory B.D."/>
            <person name="Nowacki M."/>
            <person name="Derisi J."/>
            <person name="Roy S.W."/>
            <person name="Marshall W.F."/>
            <person name="Sood P."/>
        </authorList>
    </citation>
    <scope>NUCLEOTIDE SEQUENCE [LARGE SCALE GENOMIC DNA]</scope>
    <source>
        <strain evidence="1">WM001</strain>
    </source>
</reference>
<dbReference type="SUPFAM" id="SSF52047">
    <property type="entry name" value="RNI-like"/>
    <property type="match status" value="1"/>
</dbReference>
<dbReference type="InterPro" id="IPR052394">
    <property type="entry name" value="LRR-containing"/>
</dbReference>
<dbReference type="SMART" id="SM00368">
    <property type="entry name" value="LRR_RI"/>
    <property type="match status" value="5"/>
</dbReference>
<dbReference type="PANTHER" id="PTHR24114">
    <property type="entry name" value="LEUCINE RICH REPEAT FAMILY PROTEIN"/>
    <property type="match status" value="1"/>
</dbReference>
<dbReference type="OrthoDB" id="415435at2759"/>
<evidence type="ECO:0000313" key="1">
    <source>
        <dbReference type="EMBL" id="OMJ93685.1"/>
    </source>
</evidence>
<comment type="caution">
    <text evidence="1">The sequence shown here is derived from an EMBL/GenBank/DDBJ whole genome shotgun (WGS) entry which is preliminary data.</text>
</comment>
<dbReference type="Gene3D" id="3.80.10.10">
    <property type="entry name" value="Ribonuclease Inhibitor"/>
    <property type="match status" value="3"/>
</dbReference>